<dbReference type="eggNOG" id="COG1131">
    <property type="taxonomic scope" value="Bacteria"/>
</dbReference>
<sequence>MVNLLHAKGGEVLFDGVDAEKKMQDIFYFESVEWLDKNLSGLDYLRFVKNTWKSDVDINQIIEEWDMGGYIKIPTRKYSLGMKQRLVIGLYLVSDAKYLIMDEITNGLDEDNRKHFFQQILNLKKQGKTILLSSHYKDEIVAYCDTVLQIHDRTLIEVKA</sequence>
<evidence type="ECO:0000259" key="3">
    <source>
        <dbReference type="Pfam" id="PF00005"/>
    </source>
</evidence>
<dbReference type="HOGENOM" id="CLU_000604_1_2_9"/>
<evidence type="ECO:0000313" key="5">
    <source>
        <dbReference type="Proteomes" id="UP000004090"/>
    </source>
</evidence>
<dbReference type="AlphaFoldDB" id="A8RBM3"/>
<dbReference type="PANTHER" id="PTHR43158:SF7">
    <property type="entry name" value="ABC TRANSPORTER, ATP-BINDING PROTEIN"/>
    <property type="match status" value="1"/>
</dbReference>
<dbReference type="STRING" id="428127.EUBDOL_01131"/>
<reference evidence="4 5" key="2">
    <citation type="submission" date="2007-09" db="EMBL/GenBank/DDBJ databases">
        <authorList>
            <person name="Fulton L."/>
            <person name="Clifton S."/>
            <person name="Fulton B."/>
            <person name="Xu J."/>
            <person name="Minx P."/>
            <person name="Pepin K.H."/>
            <person name="Johnson M."/>
            <person name="Thiruvilangam P."/>
            <person name="Bhonagiri V."/>
            <person name="Nash W.E."/>
            <person name="Mardis E.R."/>
            <person name="Wilson R.K."/>
        </authorList>
    </citation>
    <scope>NUCLEOTIDE SEQUENCE [LARGE SCALE GENOMIC DNA]</scope>
    <source>
        <strain evidence="4 5">DSM 3991</strain>
    </source>
</reference>
<evidence type="ECO:0000256" key="2">
    <source>
        <dbReference type="ARBA" id="ARBA00022840"/>
    </source>
</evidence>
<evidence type="ECO:0000256" key="1">
    <source>
        <dbReference type="ARBA" id="ARBA00022741"/>
    </source>
</evidence>
<dbReference type="PANTHER" id="PTHR43158">
    <property type="entry name" value="SKFA PEPTIDE EXPORT ATP-BINDING PROTEIN SKFE"/>
    <property type="match status" value="1"/>
</dbReference>
<keyword evidence="1" id="KW-0547">Nucleotide-binding</keyword>
<name>A8RBM3_9FIRM</name>
<gene>
    <name evidence="4" type="ORF">EUBDOL_01131</name>
</gene>
<organism evidence="4 5">
    <name type="scientific">Amedibacillus dolichus DSM 3991</name>
    <dbReference type="NCBI Taxonomy" id="428127"/>
    <lineage>
        <taxon>Bacteria</taxon>
        <taxon>Bacillati</taxon>
        <taxon>Bacillota</taxon>
        <taxon>Erysipelotrichia</taxon>
        <taxon>Erysipelotrichales</taxon>
        <taxon>Erysipelotrichaceae</taxon>
        <taxon>Amedibacillus</taxon>
    </lineage>
</organism>
<dbReference type="InterPro" id="IPR003439">
    <property type="entry name" value="ABC_transporter-like_ATP-bd"/>
</dbReference>
<protein>
    <submittedName>
        <fullName evidence="4">ABC transporter, ATP-binding protein</fullName>
    </submittedName>
</protein>
<dbReference type="Gene3D" id="3.40.50.300">
    <property type="entry name" value="P-loop containing nucleotide triphosphate hydrolases"/>
    <property type="match status" value="1"/>
</dbReference>
<dbReference type="Proteomes" id="UP000004090">
    <property type="component" value="Unassembled WGS sequence"/>
</dbReference>
<proteinExistence type="predicted"/>
<dbReference type="GO" id="GO:0005524">
    <property type="term" value="F:ATP binding"/>
    <property type="evidence" value="ECO:0007669"/>
    <property type="project" value="UniProtKB-KW"/>
</dbReference>
<evidence type="ECO:0000313" key="4">
    <source>
        <dbReference type="EMBL" id="EDP11211.1"/>
    </source>
</evidence>
<dbReference type="InterPro" id="IPR027417">
    <property type="entry name" value="P-loop_NTPase"/>
</dbReference>
<dbReference type="SUPFAM" id="SSF52540">
    <property type="entry name" value="P-loop containing nucleoside triphosphate hydrolases"/>
    <property type="match status" value="1"/>
</dbReference>
<dbReference type="GO" id="GO:0016887">
    <property type="term" value="F:ATP hydrolysis activity"/>
    <property type="evidence" value="ECO:0007669"/>
    <property type="project" value="InterPro"/>
</dbReference>
<reference evidence="4 5" key="1">
    <citation type="submission" date="2007-09" db="EMBL/GenBank/DDBJ databases">
        <title>Draft genome sequence of Eubacterium dolichum (DSM 3991).</title>
        <authorList>
            <person name="Sudarsanam P."/>
            <person name="Ley R."/>
            <person name="Guruge J."/>
            <person name="Turnbaugh P.J."/>
            <person name="Mahowald M."/>
            <person name="Liep D."/>
            <person name="Gordon J."/>
        </authorList>
    </citation>
    <scope>NUCLEOTIDE SEQUENCE [LARGE SCALE GENOMIC DNA]</scope>
    <source>
        <strain evidence="4 5">DSM 3991</strain>
    </source>
</reference>
<accession>A8RBM3</accession>
<feature type="domain" description="ABC transporter" evidence="3">
    <location>
        <begin position="3"/>
        <end position="106"/>
    </location>
</feature>
<dbReference type="Pfam" id="PF00005">
    <property type="entry name" value="ABC_tran"/>
    <property type="match status" value="1"/>
</dbReference>
<comment type="caution">
    <text evidence="4">The sequence shown here is derived from an EMBL/GenBank/DDBJ whole genome shotgun (WGS) entry which is preliminary data.</text>
</comment>
<keyword evidence="2 4" id="KW-0067">ATP-binding</keyword>
<dbReference type="EMBL" id="ABAW02000019">
    <property type="protein sequence ID" value="EDP11211.1"/>
    <property type="molecule type" value="Genomic_DNA"/>
</dbReference>